<name>A0AAN6LY35_9PLEO</name>
<dbReference type="AlphaFoldDB" id="A0AAN6LY35"/>
<evidence type="ECO:0000313" key="3">
    <source>
        <dbReference type="Proteomes" id="UP001280581"/>
    </source>
</evidence>
<feature type="region of interest" description="Disordered" evidence="1">
    <location>
        <begin position="348"/>
        <end position="382"/>
    </location>
</feature>
<reference evidence="2 3" key="1">
    <citation type="submission" date="2021-02" db="EMBL/GenBank/DDBJ databases">
        <title>Genome assembly of Pseudopithomyces chartarum.</title>
        <authorList>
            <person name="Jauregui R."/>
            <person name="Singh J."/>
            <person name="Voisey C."/>
        </authorList>
    </citation>
    <scope>NUCLEOTIDE SEQUENCE [LARGE SCALE GENOMIC DNA]</scope>
    <source>
        <strain evidence="2 3">AGR01</strain>
    </source>
</reference>
<feature type="compositionally biased region" description="Polar residues" evidence="1">
    <location>
        <begin position="1"/>
        <end position="18"/>
    </location>
</feature>
<keyword evidence="3" id="KW-1185">Reference proteome</keyword>
<dbReference type="Proteomes" id="UP001280581">
    <property type="component" value="Unassembled WGS sequence"/>
</dbReference>
<feature type="region of interest" description="Disordered" evidence="1">
    <location>
        <begin position="112"/>
        <end position="164"/>
    </location>
</feature>
<feature type="compositionally biased region" description="Polar residues" evidence="1">
    <location>
        <begin position="348"/>
        <end position="368"/>
    </location>
</feature>
<evidence type="ECO:0000256" key="1">
    <source>
        <dbReference type="SAM" id="MobiDB-lite"/>
    </source>
</evidence>
<feature type="compositionally biased region" description="Low complexity" evidence="1">
    <location>
        <begin position="129"/>
        <end position="144"/>
    </location>
</feature>
<feature type="compositionally biased region" description="Low complexity" evidence="1">
    <location>
        <begin position="242"/>
        <end position="256"/>
    </location>
</feature>
<feature type="region of interest" description="Disordered" evidence="1">
    <location>
        <begin position="186"/>
        <end position="286"/>
    </location>
</feature>
<proteinExistence type="predicted"/>
<comment type="caution">
    <text evidence="2">The sequence shown here is derived from an EMBL/GenBank/DDBJ whole genome shotgun (WGS) entry which is preliminary data.</text>
</comment>
<feature type="region of interest" description="Disordered" evidence="1">
    <location>
        <begin position="429"/>
        <end position="448"/>
    </location>
</feature>
<organism evidence="2 3">
    <name type="scientific">Pseudopithomyces chartarum</name>
    <dbReference type="NCBI Taxonomy" id="1892770"/>
    <lineage>
        <taxon>Eukaryota</taxon>
        <taxon>Fungi</taxon>
        <taxon>Dikarya</taxon>
        <taxon>Ascomycota</taxon>
        <taxon>Pezizomycotina</taxon>
        <taxon>Dothideomycetes</taxon>
        <taxon>Pleosporomycetidae</taxon>
        <taxon>Pleosporales</taxon>
        <taxon>Massarineae</taxon>
        <taxon>Didymosphaeriaceae</taxon>
        <taxon>Pseudopithomyces</taxon>
    </lineage>
</organism>
<feature type="region of interest" description="Disordered" evidence="1">
    <location>
        <begin position="1"/>
        <end position="39"/>
    </location>
</feature>
<dbReference type="EMBL" id="WVTA01000009">
    <property type="protein sequence ID" value="KAK3207414.1"/>
    <property type="molecule type" value="Genomic_DNA"/>
</dbReference>
<sequence>MTPRSPTKQPQPKTSTISRRLRNRADQHLSVQPPELPQLRGLRARRAATLPSNRSTSVAFPPQETHLHDWDHNLDSFPRSNTSHPADLAHSNLLLQEALDIATYSSPRDISSTLAPLPSDEPQSYQVQPSSPADLLPSPLPSLSGSHTATEFDYPEPPHDSSLDLQDMSTLGFMMAPAPYGMEHHYGSPPNMESPSYPPMSQPYSDAKPSPSASYVPSYSASSNMHGQPQSRRATEPSGVAPYPSSSLPRSPYQQSMGPIRTSPTPMSYSANSGEPSPMLSSAPQTYSYPAMHSSLPPASIGNNTSSYPPPPLYPPSSYGMNDYTPLPTTLYPAATSPATYSSYEHSPNLAQHTPGSISGSGTSQNPANGPMPRILNSRPKPQCWEHGCNGRQFSTFSNLLRHQREKSGTAAKSYCPRCGAEFTRTTARNGHMAHEKCKPRRTSDSNR</sequence>
<feature type="compositionally biased region" description="Basic and acidic residues" evidence="1">
    <location>
        <begin position="433"/>
        <end position="448"/>
    </location>
</feature>
<feature type="compositionally biased region" description="Low complexity" evidence="1">
    <location>
        <begin position="202"/>
        <end position="223"/>
    </location>
</feature>
<evidence type="ECO:0000313" key="2">
    <source>
        <dbReference type="EMBL" id="KAK3207414.1"/>
    </source>
</evidence>
<protein>
    <submittedName>
        <fullName evidence="2">Uncharacterized protein</fullName>
    </submittedName>
</protein>
<accession>A0AAN6LY35</accession>
<gene>
    <name evidence="2" type="ORF">GRF29_103g905396</name>
</gene>
<feature type="compositionally biased region" description="Polar residues" evidence="1">
    <location>
        <begin position="262"/>
        <end position="286"/>
    </location>
</feature>